<feature type="transmembrane region" description="Helical" evidence="6">
    <location>
        <begin position="257"/>
        <end position="276"/>
    </location>
</feature>
<keyword evidence="1" id="KW-0134">Cell wall</keyword>
<keyword evidence="4" id="KW-0572">Peptidoglycan-anchor</keyword>
<comment type="caution">
    <text evidence="8">The sequence shown here is derived from an EMBL/GenBank/DDBJ whole genome shotgun (WGS) entry which is preliminary data.</text>
</comment>
<evidence type="ECO:0000256" key="2">
    <source>
        <dbReference type="ARBA" id="ARBA00022525"/>
    </source>
</evidence>
<keyword evidence="3" id="KW-0732">Signal</keyword>
<feature type="compositionally biased region" description="Polar residues" evidence="5">
    <location>
        <begin position="131"/>
        <end position="141"/>
    </location>
</feature>
<keyword evidence="6" id="KW-0812">Transmembrane</keyword>
<dbReference type="NCBIfam" id="TIGR01167">
    <property type="entry name" value="LPXTG_anchor"/>
    <property type="match status" value="1"/>
</dbReference>
<organism evidence="8 9">
    <name type="scientific">Nonomuraea montanisoli</name>
    <dbReference type="NCBI Taxonomy" id="2741721"/>
    <lineage>
        <taxon>Bacteria</taxon>
        <taxon>Bacillati</taxon>
        <taxon>Actinomycetota</taxon>
        <taxon>Actinomycetes</taxon>
        <taxon>Streptosporangiales</taxon>
        <taxon>Streptosporangiaceae</taxon>
        <taxon>Nonomuraea</taxon>
    </lineage>
</organism>
<gene>
    <name evidence="8" type="ORF">HTZ77_34450</name>
</gene>
<evidence type="ECO:0000313" key="9">
    <source>
        <dbReference type="Proteomes" id="UP000586042"/>
    </source>
</evidence>
<feature type="compositionally biased region" description="Acidic residues" evidence="5">
    <location>
        <begin position="183"/>
        <end position="200"/>
    </location>
</feature>
<dbReference type="PROSITE" id="PS50847">
    <property type="entry name" value="GRAM_POS_ANCHORING"/>
    <property type="match status" value="1"/>
</dbReference>
<dbReference type="Proteomes" id="UP000586042">
    <property type="component" value="Unassembled WGS sequence"/>
</dbReference>
<dbReference type="RefSeq" id="WP_175593919.1">
    <property type="nucleotide sequence ID" value="NZ_JABWGN010000015.1"/>
</dbReference>
<sequence length="285" mass="28870">MAVGGGIAFGTAGLATAVAHTAAAVQATTVTHGPLLGPQYPPCPRSDGGDINVNACLDNNNTSDNANDAFADAVAVDQGDDDEQTNASTTNGQQSDNADLGDFSQLDVLSNSSAPQPLTDLVTPGCDDESCTSSASSQNGETVAGGISTGEDEDGPANDPAGIGVGGDNDISGDLGDSGVNPLDDDEDETDESDEDEDDVTPTPTPQDIDKHFTVDLGPWDDGPWGHGPDGGCFEVECWKKEAGPELPMTGADVRPMVAAGTGLLLVGIAGTVIAVRRRRSSDAK</sequence>
<evidence type="ECO:0000256" key="1">
    <source>
        <dbReference type="ARBA" id="ARBA00022512"/>
    </source>
</evidence>
<name>A0A7Y6IF43_9ACTN</name>
<keyword evidence="9" id="KW-1185">Reference proteome</keyword>
<dbReference type="AlphaFoldDB" id="A0A7Y6IF43"/>
<keyword evidence="6" id="KW-0472">Membrane</keyword>
<evidence type="ECO:0000256" key="5">
    <source>
        <dbReference type="SAM" id="MobiDB-lite"/>
    </source>
</evidence>
<feature type="region of interest" description="Disordered" evidence="5">
    <location>
        <begin position="78"/>
        <end position="211"/>
    </location>
</feature>
<dbReference type="EMBL" id="JABWGN010000015">
    <property type="protein sequence ID" value="NUW36475.1"/>
    <property type="molecule type" value="Genomic_DNA"/>
</dbReference>
<feature type="compositionally biased region" description="Polar residues" evidence="5">
    <location>
        <begin position="85"/>
        <end position="97"/>
    </location>
</feature>
<evidence type="ECO:0000256" key="3">
    <source>
        <dbReference type="ARBA" id="ARBA00022729"/>
    </source>
</evidence>
<feature type="domain" description="Gram-positive cocci surface proteins LPxTG" evidence="7">
    <location>
        <begin position="247"/>
        <end position="285"/>
    </location>
</feature>
<keyword evidence="2" id="KW-0964">Secreted</keyword>
<dbReference type="InterPro" id="IPR019931">
    <property type="entry name" value="LPXTG_anchor"/>
</dbReference>
<proteinExistence type="predicted"/>
<evidence type="ECO:0000256" key="4">
    <source>
        <dbReference type="ARBA" id="ARBA00023088"/>
    </source>
</evidence>
<reference evidence="8 9" key="1">
    <citation type="submission" date="2020-06" db="EMBL/GenBank/DDBJ databases">
        <title>Nonomuraea sp. SMC257, a novel actinomycete isolated from soil.</title>
        <authorList>
            <person name="Chanama M."/>
        </authorList>
    </citation>
    <scope>NUCLEOTIDE SEQUENCE [LARGE SCALE GENOMIC DNA]</scope>
    <source>
        <strain evidence="8 9">SMC257</strain>
    </source>
</reference>
<keyword evidence="6" id="KW-1133">Transmembrane helix</keyword>
<evidence type="ECO:0000259" key="7">
    <source>
        <dbReference type="PROSITE" id="PS50847"/>
    </source>
</evidence>
<evidence type="ECO:0000313" key="8">
    <source>
        <dbReference type="EMBL" id="NUW36475.1"/>
    </source>
</evidence>
<accession>A0A7Y6IF43</accession>
<feature type="compositionally biased region" description="Polar residues" evidence="5">
    <location>
        <begin position="107"/>
        <end position="116"/>
    </location>
</feature>
<evidence type="ECO:0000256" key="6">
    <source>
        <dbReference type="SAM" id="Phobius"/>
    </source>
</evidence>
<protein>
    <submittedName>
        <fullName evidence="8">LPXTG cell wall anchor domain-containing protein</fullName>
    </submittedName>
</protein>